<dbReference type="RefSeq" id="WP_289510275.1">
    <property type="nucleotide sequence ID" value="NZ_JAUDEA010000001.1"/>
</dbReference>
<organism evidence="1 2">
    <name type="scientific">Thermophilibacter provencensis</name>
    <dbReference type="NCBI Taxonomy" id="1852386"/>
    <lineage>
        <taxon>Bacteria</taxon>
        <taxon>Bacillati</taxon>
        <taxon>Actinomycetota</taxon>
        <taxon>Coriobacteriia</taxon>
        <taxon>Coriobacteriales</taxon>
        <taxon>Atopobiaceae</taxon>
        <taxon>Thermophilibacter</taxon>
    </lineage>
</organism>
<proteinExistence type="predicted"/>
<dbReference type="Proteomes" id="UP001529256">
    <property type="component" value="Unassembled WGS sequence"/>
</dbReference>
<gene>
    <name evidence="1" type="ORF">QUW25_00500</name>
</gene>
<sequence>MSAENKTTLSALPFSASTSQNVAGGGVSAESFQLRNSSELKTLLTIDNRAPFVVLRALRGERLTCARALRSGLATDAFSPQRVALRREGGTWVAHVEPLWQGYVLAEPAPGVTAEDLGAVGQLSQLESALVRRLCGSSHVIPVSEGRIQSGQLTVLFGPLMGLEPLVRKIDRHKRLAWLEPEPGRRIPVGLEVTSKS</sequence>
<protein>
    <submittedName>
        <fullName evidence="1">Uncharacterized protein</fullName>
    </submittedName>
</protein>
<evidence type="ECO:0000313" key="1">
    <source>
        <dbReference type="EMBL" id="MDM8270171.1"/>
    </source>
</evidence>
<accession>A0ABT7V2F6</accession>
<reference evidence="1" key="2">
    <citation type="submission" date="2023-06" db="EMBL/GenBank/DDBJ databases">
        <authorList>
            <person name="Zeman M."/>
            <person name="Kubasova T."/>
            <person name="Jahodarova E."/>
            <person name="Nykrynova M."/>
            <person name="Rychlik I."/>
        </authorList>
    </citation>
    <scope>NUCLEOTIDE SEQUENCE</scope>
    <source>
        <strain evidence="1">153_Feed</strain>
    </source>
</reference>
<name>A0ABT7V2F6_9ACTN</name>
<comment type="caution">
    <text evidence="1">The sequence shown here is derived from an EMBL/GenBank/DDBJ whole genome shotgun (WGS) entry which is preliminary data.</text>
</comment>
<dbReference type="EMBL" id="JAUDEA010000001">
    <property type="protein sequence ID" value="MDM8270171.1"/>
    <property type="molecule type" value="Genomic_DNA"/>
</dbReference>
<evidence type="ECO:0000313" key="2">
    <source>
        <dbReference type="Proteomes" id="UP001529256"/>
    </source>
</evidence>
<reference evidence="1" key="1">
    <citation type="submission" date="2023-06" db="EMBL/GenBank/DDBJ databases">
        <title>Identification and characterization of horizontal gene transfer across gut microbiota members of farm animals based on homology search.</title>
        <authorList>
            <person name="Schwarzerova J."/>
            <person name="Nykrynova M."/>
            <person name="Jureckova K."/>
            <person name="Cejkova D."/>
            <person name="Rychlik I."/>
        </authorList>
    </citation>
    <scope>NUCLEOTIDE SEQUENCE</scope>
    <source>
        <strain evidence="1">153_Feed</strain>
    </source>
</reference>
<keyword evidence="2" id="KW-1185">Reference proteome</keyword>